<dbReference type="PANTHER" id="PTHR12308">
    <property type="entry name" value="ANOCTAMIN"/>
    <property type="match status" value="1"/>
</dbReference>
<evidence type="ECO:0000256" key="4">
    <source>
        <dbReference type="ARBA" id="ARBA00022989"/>
    </source>
</evidence>
<keyword evidence="5 6" id="KW-0472">Membrane</keyword>
<dbReference type="Pfam" id="PF04547">
    <property type="entry name" value="Anoctamin"/>
    <property type="match status" value="1"/>
</dbReference>
<feature type="transmembrane region" description="Helical" evidence="6">
    <location>
        <begin position="90"/>
        <end position="114"/>
    </location>
</feature>
<dbReference type="PANTHER" id="PTHR12308:SF84">
    <property type="entry name" value="ANOCTAMIN"/>
    <property type="match status" value="1"/>
</dbReference>
<evidence type="ECO:0000256" key="6">
    <source>
        <dbReference type="RuleBase" id="RU280814"/>
    </source>
</evidence>
<comment type="caution">
    <text evidence="8">The sequence shown here is derived from an EMBL/GenBank/DDBJ whole genome shotgun (WGS) entry which is preliminary data.</text>
</comment>
<evidence type="ECO:0000256" key="1">
    <source>
        <dbReference type="ARBA" id="ARBA00004141"/>
    </source>
</evidence>
<comment type="subcellular location">
    <subcellularLocation>
        <location evidence="1 6">Membrane</location>
        <topology evidence="1 6">Multi-pass membrane protein</topology>
    </subcellularLocation>
</comment>
<organism evidence="8 9">
    <name type="scientific">Bugula neritina</name>
    <name type="common">Brown bryozoan</name>
    <name type="synonym">Sertularia neritina</name>
    <dbReference type="NCBI Taxonomy" id="10212"/>
    <lineage>
        <taxon>Eukaryota</taxon>
        <taxon>Metazoa</taxon>
        <taxon>Spiralia</taxon>
        <taxon>Lophotrochozoa</taxon>
        <taxon>Bryozoa</taxon>
        <taxon>Gymnolaemata</taxon>
        <taxon>Cheilostomatida</taxon>
        <taxon>Flustrina</taxon>
        <taxon>Buguloidea</taxon>
        <taxon>Bugulidae</taxon>
        <taxon>Bugula</taxon>
    </lineage>
</organism>
<keyword evidence="9" id="KW-1185">Reference proteome</keyword>
<comment type="caution">
    <text evidence="6">Lacks conserved residue(s) required for the propagation of feature annotation.</text>
</comment>
<evidence type="ECO:0000256" key="3">
    <source>
        <dbReference type="ARBA" id="ARBA00022692"/>
    </source>
</evidence>
<dbReference type="AlphaFoldDB" id="A0A7J7KCR5"/>
<dbReference type="OrthoDB" id="296386at2759"/>
<evidence type="ECO:0000256" key="2">
    <source>
        <dbReference type="ARBA" id="ARBA00009671"/>
    </source>
</evidence>
<dbReference type="InterPro" id="IPR049452">
    <property type="entry name" value="Anoctamin_TM"/>
</dbReference>
<comment type="similarity">
    <text evidence="2 6">Belongs to the anoctamin family.</text>
</comment>
<evidence type="ECO:0000259" key="7">
    <source>
        <dbReference type="Pfam" id="PF04547"/>
    </source>
</evidence>
<dbReference type="Proteomes" id="UP000593567">
    <property type="component" value="Unassembled WGS sequence"/>
</dbReference>
<name>A0A7J7KCR5_BUGNE</name>
<reference evidence="8" key="1">
    <citation type="submission" date="2020-06" db="EMBL/GenBank/DDBJ databases">
        <title>Draft genome of Bugula neritina, a colonial animal packing powerful symbionts and potential medicines.</title>
        <authorList>
            <person name="Rayko M."/>
        </authorList>
    </citation>
    <scope>NUCLEOTIDE SEQUENCE [LARGE SCALE GENOMIC DNA]</scope>
    <source>
        <strain evidence="8">Kwan_BN1</strain>
    </source>
</reference>
<keyword evidence="4 6" id="KW-1133">Transmembrane helix</keyword>
<protein>
    <recommendedName>
        <fullName evidence="6">Anoctamin</fullName>
    </recommendedName>
</protein>
<evidence type="ECO:0000256" key="5">
    <source>
        <dbReference type="ARBA" id="ARBA00023136"/>
    </source>
</evidence>
<accession>A0A7J7KCR5</accession>
<feature type="domain" description="Anoctamin transmembrane" evidence="7">
    <location>
        <begin position="2"/>
        <end position="285"/>
    </location>
</feature>
<dbReference type="GO" id="GO:0005886">
    <property type="term" value="C:plasma membrane"/>
    <property type="evidence" value="ECO:0007669"/>
    <property type="project" value="TreeGrafter"/>
</dbReference>
<feature type="transmembrane region" description="Helical" evidence="6">
    <location>
        <begin position="44"/>
        <end position="70"/>
    </location>
</feature>
<dbReference type="InterPro" id="IPR007632">
    <property type="entry name" value="Anoctamin"/>
</dbReference>
<proteinExistence type="inferred from homology"/>
<gene>
    <name evidence="8" type="ORF">EB796_005710</name>
</gene>
<dbReference type="GO" id="GO:0005254">
    <property type="term" value="F:chloride channel activity"/>
    <property type="evidence" value="ECO:0007669"/>
    <property type="project" value="TreeGrafter"/>
</dbReference>
<keyword evidence="3 6" id="KW-0812">Transmembrane</keyword>
<dbReference type="EMBL" id="VXIV02000798">
    <property type="protein sequence ID" value="KAF6035995.1"/>
    <property type="molecule type" value="Genomic_DNA"/>
</dbReference>
<evidence type="ECO:0000313" key="9">
    <source>
        <dbReference type="Proteomes" id="UP000593567"/>
    </source>
</evidence>
<sequence>MENYEDAEQVRPEFELSAASFRINEVTKKIEPYMTTILKLKKRLVSFSIVVLLLSIACGTAVGVITYRIAVTQFYASVHDQPFVNEYARLMAATTGSLINLIFISILDILYFYLALKLTAWENHRTESEHERSLTFKLFLFQCVNYYSAIIYIAMFKGKGIGRPGEYKRVFGLRPEECDVSGCFLEFAILCVTVMLGKQLFAIFYELALYPYILSPMWLRCSKTTFTFSAFKEWLLAKKRSKGKNKIGDQYVILKPEGKPTTRWEKDYALEPLPEYVLLYEYLELGVWLTIFKVISKLSIFVNAVILAWTSDVINKLLYLIGHCNNMDGLDSHRLLETCSSILEKEGSGGKTMDSIKQSSLTLQGYVKYTLSKFDVRDWESESTPLNNGTSLFGQPVEYCFYKDFRYGPEAADKYGRSKEFWHNLAAKLGRVQVYSFCFYSMF</sequence>
<feature type="transmembrane region" description="Helical" evidence="6">
    <location>
        <begin position="134"/>
        <end position="155"/>
    </location>
</feature>
<evidence type="ECO:0000313" key="8">
    <source>
        <dbReference type="EMBL" id="KAF6035995.1"/>
    </source>
</evidence>